<name>T1GQW8_MEGSC</name>
<dbReference type="Gene3D" id="2.170.260.10">
    <property type="entry name" value="paz domain"/>
    <property type="match status" value="1"/>
</dbReference>
<evidence type="ECO:0000313" key="9">
    <source>
        <dbReference type="EnsemblMetazoa" id="MESCA006034-PA"/>
    </source>
</evidence>
<keyword evidence="3" id="KW-0963">Cytoplasm</keyword>
<dbReference type="Pfam" id="PF02170">
    <property type="entry name" value="PAZ"/>
    <property type="match status" value="1"/>
</dbReference>
<dbReference type="Pfam" id="PF23278">
    <property type="entry name" value="Piwi_N"/>
    <property type="match status" value="1"/>
</dbReference>
<dbReference type="HOGENOM" id="CLU_008813_1_0_1"/>
<dbReference type="EMBL" id="CAQQ02158766">
    <property type="status" value="NOT_ANNOTATED_CDS"/>
    <property type="molecule type" value="Genomic_DNA"/>
</dbReference>
<evidence type="ECO:0000256" key="4">
    <source>
        <dbReference type="ARBA" id="ARBA00022884"/>
    </source>
</evidence>
<dbReference type="GO" id="GO:0035194">
    <property type="term" value="P:regulatory ncRNA-mediated post-transcriptional gene silencing"/>
    <property type="evidence" value="ECO:0007669"/>
    <property type="project" value="UniProtKB-ARBA"/>
</dbReference>
<reference evidence="9" key="2">
    <citation type="submission" date="2015-06" db="UniProtKB">
        <authorList>
            <consortium name="EnsemblMetazoa"/>
        </authorList>
    </citation>
    <scope>IDENTIFICATION</scope>
</reference>
<dbReference type="EnsemblMetazoa" id="MESCA006034-RA">
    <property type="protein sequence ID" value="MESCA006034-PA"/>
    <property type="gene ID" value="MESCA006034"/>
</dbReference>
<evidence type="ECO:0000256" key="3">
    <source>
        <dbReference type="ARBA" id="ARBA00022490"/>
    </source>
</evidence>
<evidence type="ECO:0000256" key="1">
    <source>
        <dbReference type="ARBA" id="ARBA00004496"/>
    </source>
</evidence>
<dbReference type="GO" id="GO:0004521">
    <property type="term" value="F:RNA endonuclease activity"/>
    <property type="evidence" value="ECO:0007669"/>
    <property type="project" value="UniProtKB-ARBA"/>
</dbReference>
<evidence type="ECO:0000256" key="7">
    <source>
        <dbReference type="SAM" id="MobiDB-lite"/>
    </source>
</evidence>
<dbReference type="InterPro" id="IPR036085">
    <property type="entry name" value="PAZ_dom_sf"/>
</dbReference>
<dbReference type="PROSITE" id="PS50821">
    <property type="entry name" value="PAZ"/>
    <property type="match status" value="1"/>
</dbReference>
<comment type="similarity">
    <text evidence="6">Belongs to the argonaute family. Piwi subfamily.</text>
</comment>
<evidence type="ECO:0000313" key="10">
    <source>
        <dbReference type="Proteomes" id="UP000015102"/>
    </source>
</evidence>
<keyword evidence="2" id="KW-0217">Developmental protein</keyword>
<dbReference type="GO" id="GO:0003723">
    <property type="term" value="F:RNA binding"/>
    <property type="evidence" value="ECO:0007669"/>
    <property type="project" value="UniProtKB-KW"/>
</dbReference>
<sequence length="443" mass="51840">MISKKNNREKAPRVDYGEPGTSQKSPDSSSSGQSKGRGRRRQIYEIVETRPENVTCKQGKSGHEISLRCNYFKLQTTPTWRIYQYHVDFEPNIESRRVRCGLLSEFRDILCGYIFDGTKAFTNTRLRDDCLEVQATSRRQESIKITIKYVGVISMTEWQSLQVLNLILRRSIEGLKLQLVGRNFYDAVAKVNVRDFNIHQDRDFQESFKRQVIGSTVLTDYNNKTYRIDDVLFDKSAMDTFRCKDVEKSFVDYYYEKYHIRIKDPRQPLLLTYSRKKVGKGNAATQDTIILIPELCRATGITDNMRANFQLTRAMGDITRLNPDRRIERLLMFNKRLQEQSNSMKVLKDWNMTLDSKLVELKGRVIDPQQIVFLDRKKVSAGEQADWTKHFRDNAMLTSPSRGLYNWFAVTPQRNARECRQFIELLIRSAGGMRFKIERPREV</sequence>
<keyword evidence="4" id="KW-0694">RNA-binding</keyword>
<dbReference type="AlphaFoldDB" id="T1GQW8"/>
<evidence type="ECO:0000256" key="5">
    <source>
        <dbReference type="ARBA" id="ARBA00023158"/>
    </source>
</evidence>
<dbReference type="OMA" id="FMPDIES"/>
<evidence type="ECO:0000256" key="2">
    <source>
        <dbReference type="ARBA" id="ARBA00022473"/>
    </source>
</evidence>
<dbReference type="InterPro" id="IPR012337">
    <property type="entry name" value="RNaseH-like_sf"/>
</dbReference>
<organism evidence="9 10">
    <name type="scientific">Megaselia scalaris</name>
    <name type="common">Humpbacked fly</name>
    <name type="synonym">Phora scalaris</name>
    <dbReference type="NCBI Taxonomy" id="36166"/>
    <lineage>
        <taxon>Eukaryota</taxon>
        <taxon>Metazoa</taxon>
        <taxon>Ecdysozoa</taxon>
        <taxon>Arthropoda</taxon>
        <taxon>Hexapoda</taxon>
        <taxon>Insecta</taxon>
        <taxon>Pterygota</taxon>
        <taxon>Neoptera</taxon>
        <taxon>Endopterygota</taxon>
        <taxon>Diptera</taxon>
        <taxon>Brachycera</taxon>
        <taxon>Muscomorpha</taxon>
        <taxon>Platypezoidea</taxon>
        <taxon>Phoridae</taxon>
        <taxon>Megaseliini</taxon>
        <taxon>Megaselia</taxon>
    </lineage>
</organism>
<keyword evidence="5" id="KW-0943">RNA-mediated gene silencing</keyword>
<dbReference type="STRING" id="36166.T1GQW8"/>
<proteinExistence type="inferred from homology"/>
<dbReference type="SUPFAM" id="SSF53098">
    <property type="entry name" value="Ribonuclease H-like"/>
    <property type="match status" value="1"/>
</dbReference>
<feature type="domain" description="PAZ" evidence="8">
    <location>
        <begin position="183"/>
        <end position="300"/>
    </location>
</feature>
<reference evidence="10" key="1">
    <citation type="submission" date="2013-02" db="EMBL/GenBank/DDBJ databases">
        <authorList>
            <person name="Hughes D."/>
        </authorList>
    </citation>
    <scope>NUCLEOTIDE SEQUENCE</scope>
    <source>
        <strain>Durham</strain>
        <strain evidence="10">NC isolate 2 -- Noor lab</strain>
    </source>
</reference>
<dbReference type="Proteomes" id="UP000015102">
    <property type="component" value="Unassembled WGS sequence"/>
</dbReference>
<comment type="subcellular location">
    <subcellularLocation>
        <location evidence="1">Cytoplasm</location>
    </subcellularLocation>
</comment>
<feature type="compositionally biased region" description="Low complexity" evidence="7">
    <location>
        <begin position="22"/>
        <end position="34"/>
    </location>
</feature>
<dbReference type="GO" id="GO:0061157">
    <property type="term" value="P:mRNA destabilization"/>
    <property type="evidence" value="ECO:0007669"/>
    <property type="project" value="UniProtKB-ARBA"/>
</dbReference>
<keyword evidence="10" id="KW-1185">Reference proteome</keyword>
<protein>
    <recommendedName>
        <fullName evidence="8">PAZ domain-containing protein</fullName>
    </recommendedName>
</protein>
<dbReference type="CDD" id="cd02845">
    <property type="entry name" value="PAZ_piwi_like"/>
    <property type="match status" value="1"/>
</dbReference>
<dbReference type="PANTHER" id="PTHR22891">
    <property type="entry name" value="EUKARYOTIC TRANSLATION INITIATION FACTOR 2C"/>
    <property type="match status" value="1"/>
</dbReference>
<feature type="compositionally biased region" description="Basic and acidic residues" evidence="7">
    <location>
        <begin position="1"/>
        <end position="16"/>
    </location>
</feature>
<dbReference type="FunFam" id="2.170.260.10:FF:000003">
    <property type="entry name" value="Piwi-like RNA-mediated gene silencing 2"/>
    <property type="match status" value="1"/>
</dbReference>
<feature type="region of interest" description="Disordered" evidence="7">
    <location>
        <begin position="1"/>
        <end position="40"/>
    </location>
</feature>
<dbReference type="GO" id="GO:0043186">
    <property type="term" value="C:P granule"/>
    <property type="evidence" value="ECO:0007669"/>
    <property type="project" value="UniProtKB-ARBA"/>
</dbReference>
<accession>T1GQW8</accession>
<dbReference type="InterPro" id="IPR003100">
    <property type="entry name" value="PAZ_dom"/>
</dbReference>
<dbReference type="SMART" id="SM00949">
    <property type="entry name" value="PAZ"/>
    <property type="match status" value="1"/>
</dbReference>
<dbReference type="GO" id="GO:0034587">
    <property type="term" value="P:piRNA processing"/>
    <property type="evidence" value="ECO:0007669"/>
    <property type="project" value="UniProtKB-ARBA"/>
</dbReference>
<evidence type="ECO:0000259" key="8">
    <source>
        <dbReference type="PROSITE" id="PS50821"/>
    </source>
</evidence>
<dbReference type="SUPFAM" id="SSF101690">
    <property type="entry name" value="PAZ domain"/>
    <property type="match status" value="1"/>
</dbReference>
<evidence type="ECO:0000256" key="6">
    <source>
        <dbReference type="ARBA" id="ARBA00038291"/>
    </source>
</evidence>